<comment type="caution">
    <text evidence="2">The sequence shown here is derived from an EMBL/GenBank/DDBJ whole genome shotgun (WGS) entry which is preliminary data.</text>
</comment>
<evidence type="ECO:0000313" key="2">
    <source>
        <dbReference type="EMBL" id="RDS90381.1"/>
    </source>
</evidence>
<keyword evidence="1" id="KW-0472">Membrane</keyword>
<dbReference type="AlphaFoldDB" id="A0A7Z6QP74"/>
<dbReference type="RefSeq" id="WP_115486892.1">
    <property type="nucleotide sequence ID" value="NZ_QRBA01000007.1"/>
</dbReference>
<proteinExistence type="predicted"/>
<feature type="transmembrane region" description="Helical" evidence="1">
    <location>
        <begin position="60"/>
        <end position="83"/>
    </location>
</feature>
<feature type="transmembrane region" description="Helical" evidence="1">
    <location>
        <begin position="282"/>
        <end position="304"/>
    </location>
</feature>
<organism evidence="2 3">
    <name type="scientific">Pseudomonas fluorescens</name>
    <dbReference type="NCBI Taxonomy" id="294"/>
    <lineage>
        <taxon>Bacteria</taxon>
        <taxon>Pseudomonadati</taxon>
        <taxon>Pseudomonadota</taxon>
        <taxon>Gammaproteobacteria</taxon>
        <taxon>Pseudomonadales</taxon>
        <taxon>Pseudomonadaceae</taxon>
        <taxon>Pseudomonas</taxon>
    </lineage>
</organism>
<accession>A0A7Z6QP74</accession>
<protein>
    <submittedName>
        <fullName evidence="2">Uncharacterized protein</fullName>
    </submittedName>
</protein>
<evidence type="ECO:0000313" key="3">
    <source>
        <dbReference type="Proteomes" id="UP000255541"/>
    </source>
</evidence>
<dbReference type="Proteomes" id="UP000255541">
    <property type="component" value="Unassembled WGS sequence"/>
</dbReference>
<sequence length="317" mass="34910">MLIGHRFERTAQGDLHIHSRNRVQSAFVLLTGAMAFILPLAFVVLGFSAENASMADLDPLSSLLIVLGLLLIPALGLLLMVYTGTRETLLLSRHNGEGTRRTRNFFGGRERVQSVFSINAPHALELRRRPQAEPVYTQLWLVMRDGSEQRLTTDNVPVVPGSQRTDRWLRELADYLNVPVPTEVVVDPAARATAAYRPVPARARAVKGVKPKAKELTSSHESSEKLSLPARALLTLLGAFLAVLELTHVIALMRALLTGRLRVSGLRTGSTSFYWAEQPMVFSFNLLVGIAEVLIIGLIAWGCLRTAILGRLKANPR</sequence>
<feature type="transmembrane region" description="Helical" evidence="1">
    <location>
        <begin position="26"/>
        <end position="48"/>
    </location>
</feature>
<keyword evidence="1" id="KW-1133">Transmembrane helix</keyword>
<reference evidence="2 3" key="1">
    <citation type="submission" date="2018-07" db="EMBL/GenBank/DDBJ databases">
        <title>Draft Genome Sequence of Pseudomonas fluorescens AHK-1 associated with canker disease of kiwifruit.</title>
        <authorList>
            <person name="Wu Z."/>
        </authorList>
    </citation>
    <scope>NUCLEOTIDE SEQUENCE [LARGE SCALE GENOMIC DNA]</scope>
    <source>
        <strain evidence="2 3">AHK-1</strain>
    </source>
</reference>
<dbReference type="EMBL" id="QRBA01000007">
    <property type="protein sequence ID" value="RDS90381.1"/>
    <property type="molecule type" value="Genomic_DNA"/>
</dbReference>
<feature type="transmembrane region" description="Helical" evidence="1">
    <location>
        <begin position="232"/>
        <end position="257"/>
    </location>
</feature>
<gene>
    <name evidence="2" type="ORF">DL347_13210</name>
</gene>
<evidence type="ECO:0000256" key="1">
    <source>
        <dbReference type="SAM" id="Phobius"/>
    </source>
</evidence>
<name>A0A7Z6QP74_PSEFL</name>
<keyword evidence="1" id="KW-0812">Transmembrane</keyword>